<comment type="subcellular location">
    <subcellularLocation>
        <location evidence="1">Endoplasmic reticulum membrane</location>
        <topology evidence="1">Multi-pass membrane protein</topology>
    </subcellularLocation>
</comment>
<keyword evidence="8 14" id="KW-0812">Transmembrane</keyword>
<evidence type="ECO:0000256" key="6">
    <source>
        <dbReference type="ARBA" id="ARBA00022676"/>
    </source>
</evidence>
<organism evidence="15 16">
    <name type="scientific">Brassicogethes aeneus</name>
    <name type="common">Rape pollen beetle</name>
    <name type="synonym">Meligethes aeneus</name>
    <dbReference type="NCBI Taxonomy" id="1431903"/>
    <lineage>
        <taxon>Eukaryota</taxon>
        <taxon>Metazoa</taxon>
        <taxon>Ecdysozoa</taxon>
        <taxon>Arthropoda</taxon>
        <taxon>Hexapoda</taxon>
        <taxon>Insecta</taxon>
        <taxon>Pterygota</taxon>
        <taxon>Neoptera</taxon>
        <taxon>Endopterygota</taxon>
        <taxon>Coleoptera</taxon>
        <taxon>Polyphaga</taxon>
        <taxon>Cucujiformia</taxon>
        <taxon>Nitidulidae</taxon>
        <taxon>Meligethinae</taxon>
        <taxon>Brassicogethes</taxon>
    </lineage>
</organism>
<evidence type="ECO:0000313" key="15">
    <source>
        <dbReference type="EMBL" id="CAH0562281.1"/>
    </source>
</evidence>
<dbReference type="PANTHER" id="PTHR12989:SF10">
    <property type="entry name" value="DOL-P-GLC:GLC(2)MAN(9)GLCNAC(2)-PP-DOL ALPHA-1,2-GLUCOSYLTRANSFERASE-RELATED"/>
    <property type="match status" value="1"/>
</dbReference>
<evidence type="ECO:0000256" key="10">
    <source>
        <dbReference type="ARBA" id="ARBA00022989"/>
    </source>
</evidence>
<dbReference type="OrthoDB" id="4769at2759"/>
<feature type="transmembrane region" description="Helical" evidence="14">
    <location>
        <begin position="350"/>
        <end position="366"/>
    </location>
</feature>
<feature type="transmembrane region" description="Helical" evidence="14">
    <location>
        <begin position="86"/>
        <end position="106"/>
    </location>
</feature>
<evidence type="ECO:0000256" key="8">
    <source>
        <dbReference type="ARBA" id="ARBA00022692"/>
    </source>
</evidence>
<evidence type="ECO:0000256" key="13">
    <source>
        <dbReference type="ARBA" id="ARBA00048064"/>
    </source>
</evidence>
<dbReference type="GO" id="GO:0106073">
    <property type="term" value="F:dolichyl pyrophosphate Glc2Man9GlcNAc2 alpha-1,2-glucosyltransferase activity"/>
    <property type="evidence" value="ECO:0007669"/>
    <property type="project" value="UniProtKB-UniRule"/>
</dbReference>
<protein>
    <recommendedName>
        <fullName evidence="5 14">Dol-P-Glc:Glc(2)Man(9)GlcNAc(2)-PP-Dol alpha-1,2-glucosyltransferase</fullName>
        <ecNumber evidence="4 14">2.4.1.256</ecNumber>
    </recommendedName>
</protein>
<feature type="transmembrane region" description="Helical" evidence="14">
    <location>
        <begin position="136"/>
        <end position="153"/>
    </location>
</feature>
<dbReference type="PANTHER" id="PTHR12989">
    <property type="entry name" value="ALPHA-1,2-GLUCOSYLTRANSFERASE ALG10"/>
    <property type="match status" value="1"/>
</dbReference>
<keyword evidence="11 14" id="KW-0472">Membrane</keyword>
<name>A0A9P0BFW0_BRAAE</name>
<evidence type="ECO:0000256" key="3">
    <source>
        <dbReference type="ARBA" id="ARBA00010600"/>
    </source>
</evidence>
<comment type="catalytic activity">
    <reaction evidence="13">
        <text>an alpha-D-Glc-(1-&gt;3)-alpha-D-Glc-(1-&gt;3)-alpha-D-Man-(1-&gt;2)-alpha-D-Man-(1-&gt;2)-alpha-D-Man-(1-&gt;3)-[alpha-D-Man-(1-&gt;2)-alpha-D-Man-(1-&gt;3)-[alpha-D-Man-(1-&gt;2)-alpha-D-Man-(1-&gt;6)]-alpha-D-Man-(1-&gt;6)]-beta-D-Man-(1-&gt;4)-beta-D-GlcNAc-(1-&gt;4)-alpha-D-GlcNAc-diphospho-di-trans,poly-cis-dolichol + a di-trans,poly-cis-dolichyl beta-D-glucosyl phosphate = a alpha-D-Glc-(1-&gt;2)-alpha-D-Glc-(1-&gt;3)-alpha-D-Glc-(1-&gt;3)-alpha-D-Man-(1-&gt;2)-alpha-D-Man-(1-&gt;2)-alpha-D-Man-(1-&gt;3)-[alpha-D-Man-(1-&gt;2)-alpha-D-Man-(1-&gt;3)-[alpha-D-Man-(1-&gt;2)-alpha-D-Man-(1-&gt;6)]-alpha-D-Man-(1-&gt;6)]-beta-D-Man-(1-&gt;4)-beta-D-GlcNAc-(1-&gt;4)-alpha-D-GlcNAc-diphospho-di-trans,poly-cis-dolichol + a di-trans,poly-cis-dolichyl phosphate + H(+)</text>
        <dbReference type="Rhea" id="RHEA:29543"/>
        <dbReference type="Rhea" id="RHEA-COMP:19498"/>
        <dbReference type="Rhea" id="RHEA-COMP:19502"/>
        <dbReference type="Rhea" id="RHEA-COMP:19512"/>
        <dbReference type="Rhea" id="RHEA-COMP:19522"/>
        <dbReference type="ChEBI" id="CHEBI:15378"/>
        <dbReference type="ChEBI" id="CHEBI:57525"/>
        <dbReference type="ChEBI" id="CHEBI:57683"/>
        <dbReference type="ChEBI" id="CHEBI:132522"/>
        <dbReference type="ChEBI" id="CHEBI:132523"/>
        <dbReference type="EC" id="2.4.1.256"/>
    </reaction>
    <physiologicalReaction direction="left-to-right" evidence="13">
        <dbReference type="Rhea" id="RHEA:29544"/>
    </physiologicalReaction>
</comment>
<evidence type="ECO:0000313" key="16">
    <source>
        <dbReference type="Proteomes" id="UP001154078"/>
    </source>
</evidence>
<comment type="pathway">
    <text evidence="2">Protein modification; protein glycosylation.</text>
</comment>
<comment type="function">
    <text evidence="12">Dol-P-Glc:Glc(2)Man(9)GlcNAc(2)-PP-Dol alpha-1,2-glucosyltransferase that operates in the biosynthetic pathway of dolichol-linked oligosaccharides, the glycan precursors employed in protein asparagine (N)-glycosylation. The assembly of dolichol-linked oligosaccharides begins on the cytosolic side of the endoplasmic reticulum membrane and finishes in its lumen. The sequential addition of sugars to dolichol pyrophosphate produces dolichol-linked oligosaccharides containing fourteen sugars, including two GlcNAcs, nine mannoses and three glucoses. Once assembled, the oligosaccharide is transferred from the lipid to nascent proteins by oligosaccharyltransferases. In the lumen of the endoplasmic reticulum, adds the third and last glucose residue from dolichyl phosphate glucose (Dol-P-Glc) onto the lipid-linked oligosaccharide intermediate Glc(2)Man(9)GlcNAc(2)-PP-Dol to produce Glc(3)Man(9)GlcNAc(2)-PP-Dol.</text>
</comment>
<feature type="transmembrane region" description="Helical" evidence="14">
    <location>
        <begin position="274"/>
        <end position="297"/>
    </location>
</feature>
<keyword evidence="10 14" id="KW-1133">Transmembrane helix</keyword>
<evidence type="ECO:0000256" key="12">
    <source>
        <dbReference type="ARBA" id="ARBA00044727"/>
    </source>
</evidence>
<keyword evidence="16" id="KW-1185">Reference proteome</keyword>
<evidence type="ECO:0000256" key="2">
    <source>
        <dbReference type="ARBA" id="ARBA00004922"/>
    </source>
</evidence>
<evidence type="ECO:0000256" key="7">
    <source>
        <dbReference type="ARBA" id="ARBA00022679"/>
    </source>
</evidence>
<evidence type="ECO:0000256" key="4">
    <source>
        <dbReference type="ARBA" id="ARBA00011967"/>
    </source>
</evidence>
<dbReference type="EC" id="2.4.1.256" evidence="4 14"/>
<evidence type="ECO:0000256" key="1">
    <source>
        <dbReference type="ARBA" id="ARBA00004477"/>
    </source>
</evidence>
<feature type="transmembrane region" description="Helical" evidence="14">
    <location>
        <begin position="62"/>
        <end position="79"/>
    </location>
</feature>
<dbReference type="GO" id="GO:0005789">
    <property type="term" value="C:endoplasmic reticulum membrane"/>
    <property type="evidence" value="ECO:0007669"/>
    <property type="project" value="UniProtKB-SubCell"/>
</dbReference>
<feature type="transmembrane region" description="Helical" evidence="14">
    <location>
        <begin position="9"/>
        <end position="27"/>
    </location>
</feature>
<feature type="transmembrane region" description="Helical" evidence="14">
    <location>
        <begin position="303"/>
        <end position="329"/>
    </location>
</feature>
<dbReference type="PIRSF" id="PIRSF028810">
    <property type="entry name" value="Alpha1_2_glucosyltferase_Alg10"/>
    <property type="match status" value="1"/>
</dbReference>
<sequence length="455" mass="53855">MLRDVSMSTIYLLVTSIIYFLCTKIVFDNIFLTSKVVVDEEFHLAIGQAYCKYEYDKWDPKITTLPGLYLLSSFILGPLKKCSIYYLRSINIGASVLNFYLFYFLLKKYNNEPAWKNIFSAINIALLPPLYFFTHIYYTDVLSVTFILLMLLFHEKKNNYVASIFGFCSVIMRQTNIIWVIMIMGRLVLNEIYECSIKNENISLINFTKNFTSIKDTCMGIVGNFFKKSTLKFWLGLFSYISILISFVVFVVLNGSIVVGDKSAHKATIHAPQLFYFALFSGFFGWPIFATEIFNFIKFAQKYLSTIITTLVLCVLIVHHNTLVHPYMLADNRHYIFYIWHRFYAKYESFRYLIVIVYIFAIYVVMKKLWYKNDVTYAFPYTFCVIVVLIMQKLIEFRYFLVPYILFRLKLKNVTQESITLEFLSHVLVNILTFYTFFSKELTWSNYDYPQRIMW</sequence>
<gene>
    <name evidence="15" type="ORF">MELIAE_LOCUS11445</name>
</gene>
<accession>A0A9P0BFW0</accession>
<evidence type="ECO:0000256" key="9">
    <source>
        <dbReference type="ARBA" id="ARBA00022824"/>
    </source>
</evidence>
<keyword evidence="7" id="KW-0808">Transferase</keyword>
<dbReference type="InterPro" id="IPR016900">
    <property type="entry name" value="Alg10"/>
</dbReference>
<keyword evidence="9" id="KW-0256">Endoplasmic reticulum</keyword>
<dbReference type="EMBL" id="OV121139">
    <property type="protein sequence ID" value="CAH0562281.1"/>
    <property type="molecule type" value="Genomic_DNA"/>
</dbReference>
<evidence type="ECO:0000256" key="11">
    <source>
        <dbReference type="ARBA" id="ARBA00023136"/>
    </source>
</evidence>
<proteinExistence type="inferred from homology"/>
<dbReference type="GO" id="GO:0006488">
    <property type="term" value="P:dolichol-linked oligosaccharide biosynthetic process"/>
    <property type="evidence" value="ECO:0007669"/>
    <property type="project" value="UniProtKB-UniRule"/>
</dbReference>
<feature type="transmembrane region" description="Helical" evidence="14">
    <location>
        <begin position="160"/>
        <end position="184"/>
    </location>
</feature>
<evidence type="ECO:0000256" key="14">
    <source>
        <dbReference type="PIRNR" id="PIRNR028810"/>
    </source>
</evidence>
<reference evidence="15" key="1">
    <citation type="submission" date="2021-12" db="EMBL/GenBank/DDBJ databases">
        <authorList>
            <person name="King R."/>
        </authorList>
    </citation>
    <scope>NUCLEOTIDE SEQUENCE</scope>
</reference>
<feature type="transmembrane region" description="Helical" evidence="14">
    <location>
        <begin position="378"/>
        <end position="407"/>
    </location>
</feature>
<dbReference type="Proteomes" id="UP001154078">
    <property type="component" value="Chromosome 8"/>
</dbReference>
<evidence type="ECO:0000256" key="5">
    <source>
        <dbReference type="ARBA" id="ARBA00018512"/>
    </source>
</evidence>
<feature type="transmembrane region" description="Helical" evidence="14">
    <location>
        <begin position="233"/>
        <end position="253"/>
    </location>
</feature>
<keyword evidence="6 14" id="KW-0328">Glycosyltransferase</keyword>
<comment type="similarity">
    <text evidence="3 14">Belongs to the ALG10 glucosyltransferase family.</text>
</comment>
<dbReference type="AlphaFoldDB" id="A0A9P0BFW0"/>
<feature type="transmembrane region" description="Helical" evidence="14">
    <location>
        <begin position="419"/>
        <end position="438"/>
    </location>
</feature>
<dbReference type="Pfam" id="PF04922">
    <property type="entry name" value="DIE2_ALG10"/>
    <property type="match status" value="1"/>
</dbReference>